<evidence type="ECO:0000256" key="9">
    <source>
        <dbReference type="HAMAP-Rule" id="MF_00530"/>
    </source>
</evidence>
<evidence type="ECO:0000256" key="3">
    <source>
        <dbReference type="ARBA" id="ARBA00022448"/>
    </source>
</evidence>
<dbReference type="GO" id="GO:0046933">
    <property type="term" value="F:proton-transporting ATP synthase activity, rotational mechanism"/>
    <property type="evidence" value="ECO:0007669"/>
    <property type="project" value="UniProtKB-UniRule"/>
</dbReference>
<dbReference type="GO" id="GO:0005524">
    <property type="term" value="F:ATP binding"/>
    <property type="evidence" value="ECO:0007669"/>
    <property type="project" value="UniProtKB-UniRule"/>
</dbReference>
<dbReference type="Gene3D" id="2.60.15.10">
    <property type="entry name" value="F0F1 ATP synthase delta/epsilon subunit, N-terminal"/>
    <property type="match status" value="1"/>
</dbReference>
<dbReference type="SUPFAM" id="SSF51344">
    <property type="entry name" value="Epsilon subunit of F1F0-ATP synthase N-terminal domain"/>
    <property type="match status" value="1"/>
</dbReference>
<accession>A0A7G9W913</accession>
<dbReference type="AlphaFoldDB" id="A0A7G9W913"/>
<dbReference type="NCBIfam" id="NF009980">
    <property type="entry name" value="PRK13446.1"/>
    <property type="match status" value="1"/>
</dbReference>
<evidence type="ECO:0000313" key="15">
    <source>
        <dbReference type="Proteomes" id="UP000516160"/>
    </source>
</evidence>
<comment type="function">
    <text evidence="9">Produces ATP from ADP in the presence of a proton gradient across the membrane.</text>
</comment>
<dbReference type="CDD" id="cd12152">
    <property type="entry name" value="F1-ATPase_delta"/>
    <property type="match status" value="1"/>
</dbReference>
<evidence type="ECO:0000256" key="2">
    <source>
        <dbReference type="ARBA" id="ARBA00005712"/>
    </source>
</evidence>
<comment type="subcellular location">
    <subcellularLocation>
        <location evidence="1 9">Cell membrane</location>
        <topology evidence="1 9">Peripheral membrane protein</topology>
    </subcellularLocation>
</comment>
<evidence type="ECO:0000256" key="8">
    <source>
        <dbReference type="ARBA" id="ARBA00023310"/>
    </source>
</evidence>
<evidence type="ECO:0000256" key="4">
    <source>
        <dbReference type="ARBA" id="ARBA00022475"/>
    </source>
</evidence>
<dbReference type="NCBIfam" id="NF001846">
    <property type="entry name" value="PRK00571.1-3"/>
    <property type="match status" value="1"/>
</dbReference>
<dbReference type="PANTHER" id="PTHR13822">
    <property type="entry name" value="ATP SYNTHASE DELTA/EPSILON CHAIN"/>
    <property type="match status" value="1"/>
</dbReference>
<keyword evidence="3 9" id="KW-0813">Transport</keyword>
<feature type="coiled-coil region" evidence="11">
    <location>
        <begin position="89"/>
        <end position="116"/>
    </location>
</feature>
<evidence type="ECO:0000256" key="7">
    <source>
        <dbReference type="ARBA" id="ARBA00023196"/>
    </source>
</evidence>
<comment type="similarity">
    <text evidence="2 9 10">Belongs to the ATPase epsilon chain family.</text>
</comment>
<evidence type="ECO:0000256" key="1">
    <source>
        <dbReference type="ARBA" id="ARBA00004202"/>
    </source>
</evidence>
<dbReference type="SUPFAM" id="SSF46604">
    <property type="entry name" value="Epsilon subunit of F1F0-ATP synthase C-terminal domain"/>
    <property type="match status" value="1"/>
</dbReference>
<dbReference type="KEGG" id="acae:HYG86_10580"/>
<name>A0A7G9W913_ALKCA</name>
<feature type="domain" description="ATP synthase F1 complex delta/epsilon subunit N-terminal" evidence="13">
    <location>
        <begin position="5"/>
        <end position="81"/>
    </location>
</feature>
<keyword evidence="5 9" id="KW-0406">Ion transport</keyword>
<evidence type="ECO:0000259" key="12">
    <source>
        <dbReference type="Pfam" id="PF00401"/>
    </source>
</evidence>
<dbReference type="Pfam" id="PF02823">
    <property type="entry name" value="ATP-synt_DE_N"/>
    <property type="match status" value="1"/>
</dbReference>
<sequence>MKFLFELVTPERKLISEEVDMIIARAVDGDLGIMANHAPLLTPVTISQLLVKNDGLGKLIAVGGGILEVSKEKTVLLADTAELPHEIDVERAEEARQRAEERLAKDKNVIDVKRAEVALRKALTRIDVAGKGE</sequence>
<dbReference type="EMBL" id="CP058559">
    <property type="protein sequence ID" value="QNO15175.1"/>
    <property type="molecule type" value="Genomic_DNA"/>
</dbReference>
<feature type="domain" description="ATP synthase epsilon subunit C-terminal" evidence="12">
    <location>
        <begin position="86"/>
        <end position="130"/>
    </location>
</feature>
<protein>
    <recommendedName>
        <fullName evidence="9">ATP synthase epsilon chain</fullName>
    </recommendedName>
    <alternativeName>
        <fullName evidence="9">ATP synthase F1 sector epsilon subunit</fullName>
    </alternativeName>
    <alternativeName>
        <fullName evidence="9">F-ATPase epsilon subunit</fullName>
    </alternativeName>
</protein>
<reference evidence="14 15" key="1">
    <citation type="submission" date="2020-07" db="EMBL/GenBank/DDBJ databases">
        <title>Alkalicella. sp. LB2 genome.</title>
        <authorList>
            <person name="Postec A."/>
            <person name="Quemeneur M."/>
        </authorList>
    </citation>
    <scope>NUCLEOTIDE SEQUENCE [LARGE SCALE GENOMIC DNA]</scope>
    <source>
        <strain evidence="14 15">LB2</strain>
    </source>
</reference>
<keyword evidence="11" id="KW-0175">Coiled coil</keyword>
<comment type="subunit">
    <text evidence="9 10">F-type ATPases have 2 components, CF(1) - the catalytic core - and CF(0) - the membrane proton channel. CF(1) has five subunits: alpha(3), beta(3), gamma(1), delta(1), epsilon(1). CF(0) has three main subunits: a, b and c.</text>
</comment>
<dbReference type="Gene3D" id="1.20.5.440">
    <property type="entry name" value="ATP synthase delta/epsilon subunit, C-terminal domain"/>
    <property type="match status" value="1"/>
</dbReference>
<keyword evidence="4 9" id="KW-1003">Cell membrane</keyword>
<evidence type="ECO:0000313" key="14">
    <source>
        <dbReference type="EMBL" id="QNO15175.1"/>
    </source>
</evidence>
<organism evidence="14 15">
    <name type="scientific">Alkalicella caledoniensis</name>
    <dbReference type="NCBI Taxonomy" id="2731377"/>
    <lineage>
        <taxon>Bacteria</taxon>
        <taxon>Bacillati</taxon>
        <taxon>Bacillota</taxon>
        <taxon>Clostridia</taxon>
        <taxon>Eubacteriales</taxon>
        <taxon>Proteinivoracaceae</taxon>
        <taxon>Alkalicella</taxon>
    </lineage>
</organism>
<dbReference type="GO" id="GO:0005886">
    <property type="term" value="C:plasma membrane"/>
    <property type="evidence" value="ECO:0007669"/>
    <property type="project" value="UniProtKB-SubCell"/>
</dbReference>
<dbReference type="InterPro" id="IPR020546">
    <property type="entry name" value="ATP_synth_F1_dsu/esu_N"/>
</dbReference>
<keyword evidence="15" id="KW-1185">Reference proteome</keyword>
<keyword evidence="9" id="KW-0375">Hydrogen ion transport</keyword>
<gene>
    <name evidence="9" type="primary">atpC</name>
    <name evidence="14" type="ORF">HYG86_10580</name>
</gene>
<dbReference type="InterPro" id="IPR036771">
    <property type="entry name" value="ATPsynth_dsu/esu_N"/>
</dbReference>
<dbReference type="Proteomes" id="UP000516160">
    <property type="component" value="Chromosome"/>
</dbReference>
<evidence type="ECO:0000259" key="13">
    <source>
        <dbReference type="Pfam" id="PF02823"/>
    </source>
</evidence>
<dbReference type="InterPro" id="IPR036794">
    <property type="entry name" value="ATP_F1_dsu/esu_C_sf"/>
</dbReference>
<keyword evidence="6 9" id="KW-0472">Membrane</keyword>
<evidence type="ECO:0000256" key="10">
    <source>
        <dbReference type="RuleBase" id="RU003656"/>
    </source>
</evidence>
<dbReference type="InterPro" id="IPR020547">
    <property type="entry name" value="ATP_synth_F1_esu_C"/>
</dbReference>
<evidence type="ECO:0000256" key="6">
    <source>
        <dbReference type="ARBA" id="ARBA00023136"/>
    </source>
</evidence>
<dbReference type="InterPro" id="IPR001469">
    <property type="entry name" value="ATP_synth_F1_dsu/esu"/>
</dbReference>
<dbReference type="NCBIfam" id="TIGR01216">
    <property type="entry name" value="ATP_synt_epsi"/>
    <property type="match status" value="1"/>
</dbReference>
<dbReference type="RefSeq" id="WP_213165540.1">
    <property type="nucleotide sequence ID" value="NZ_CP058559.1"/>
</dbReference>
<keyword evidence="8 9" id="KW-0066">ATP synthesis</keyword>
<dbReference type="HAMAP" id="MF_00530">
    <property type="entry name" value="ATP_synth_epsil_bac"/>
    <property type="match status" value="1"/>
</dbReference>
<evidence type="ECO:0000256" key="5">
    <source>
        <dbReference type="ARBA" id="ARBA00023065"/>
    </source>
</evidence>
<dbReference type="PANTHER" id="PTHR13822:SF10">
    <property type="entry name" value="ATP SYNTHASE EPSILON CHAIN, CHLOROPLASTIC"/>
    <property type="match status" value="1"/>
</dbReference>
<proteinExistence type="inferred from homology"/>
<dbReference type="Pfam" id="PF00401">
    <property type="entry name" value="ATP-synt_DE"/>
    <property type="match status" value="1"/>
</dbReference>
<evidence type="ECO:0000256" key="11">
    <source>
        <dbReference type="SAM" id="Coils"/>
    </source>
</evidence>
<dbReference type="GO" id="GO:0045259">
    <property type="term" value="C:proton-transporting ATP synthase complex"/>
    <property type="evidence" value="ECO:0007669"/>
    <property type="project" value="UniProtKB-KW"/>
</dbReference>
<keyword evidence="7 9" id="KW-0139">CF(1)</keyword>